<evidence type="ECO:0000256" key="2">
    <source>
        <dbReference type="ARBA" id="ARBA00023315"/>
    </source>
</evidence>
<dbReference type="RefSeq" id="WP_309480768.1">
    <property type="nucleotide sequence ID" value="NZ_CP133720.1"/>
</dbReference>
<organism evidence="5 6">
    <name type="scientific">Undibacterium cyanobacteriorum</name>
    <dbReference type="NCBI Taxonomy" id="3073561"/>
    <lineage>
        <taxon>Bacteria</taxon>
        <taxon>Pseudomonadati</taxon>
        <taxon>Pseudomonadota</taxon>
        <taxon>Betaproteobacteria</taxon>
        <taxon>Burkholderiales</taxon>
        <taxon>Oxalobacteraceae</taxon>
        <taxon>Undibacterium</taxon>
    </lineage>
</organism>
<dbReference type="CDD" id="cd04301">
    <property type="entry name" value="NAT_SF"/>
    <property type="match status" value="1"/>
</dbReference>
<evidence type="ECO:0000256" key="3">
    <source>
        <dbReference type="ARBA" id="ARBA00038502"/>
    </source>
</evidence>
<dbReference type="InterPro" id="IPR000182">
    <property type="entry name" value="GNAT_dom"/>
</dbReference>
<dbReference type="Proteomes" id="UP001181355">
    <property type="component" value="Chromosome"/>
</dbReference>
<dbReference type="EMBL" id="CP133720">
    <property type="protein sequence ID" value="WMW79269.1"/>
    <property type="molecule type" value="Genomic_DNA"/>
</dbReference>
<feature type="domain" description="N-acetyltransferase" evidence="4">
    <location>
        <begin position="34"/>
        <end position="196"/>
    </location>
</feature>
<dbReference type="PANTHER" id="PTHR43792:SF8">
    <property type="entry name" value="[RIBOSOMAL PROTEIN US5]-ALANINE N-ACETYLTRANSFERASE"/>
    <property type="match status" value="1"/>
</dbReference>
<protein>
    <submittedName>
        <fullName evidence="5">GNAT family N-acetyltransferase</fullName>
    </submittedName>
</protein>
<dbReference type="PANTHER" id="PTHR43792">
    <property type="entry name" value="GNAT FAMILY, PUTATIVE (AFU_ORTHOLOGUE AFUA_3G00765)-RELATED-RELATED"/>
    <property type="match status" value="1"/>
</dbReference>
<evidence type="ECO:0000313" key="5">
    <source>
        <dbReference type="EMBL" id="WMW79269.1"/>
    </source>
</evidence>
<comment type="similarity">
    <text evidence="3">Belongs to the acetyltransferase family. RimJ subfamily.</text>
</comment>
<keyword evidence="6" id="KW-1185">Reference proteome</keyword>
<accession>A0ABY9RF27</accession>
<dbReference type="InterPro" id="IPR051531">
    <property type="entry name" value="N-acetyltransferase"/>
</dbReference>
<dbReference type="SUPFAM" id="SSF55729">
    <property type="entry name" value="Acyl-CoA N-acyltransferases (Nat)"/>
    <property type="match status" value="1"/>
</dbReference>
<keyword evidence="2" id="KW-0012">Acyltransferase</keyword>
<evidence type="ECO:0000259" key="4">
    <source>
        <dbReference type="PROSITE" id="PS51186"/>
    </source>
</evidence>
<evidence type="ECO:0000313" key="6">
    <source>
        <dbReference type="Proteomes" id="UP001181355"/>
    </source>
</evidence>
<gene>
    <name evidence="5" type="ORF">RF679_11480</name>
</gene>
<keyword evidence="1" id="KW-0808">Transferase</keyword>
<dbReference type="PROSITE" id="PS51186">
    <property type="entry name" value="GNAT"/>
    <property type="match status" value="1"/>
</dbReference>
<dbReference type="InterPro" id="IPR016181">
    <property type="entry name" value="Acyl_CoA_acyltransferase"/>
</dbReference>
<evidence type="ECO:0000256" key="1">
    <source>
        <dbReference type="ARBA" id="ARBA00022679"/>
    </source>
</evidence>
<name>A0ABY9RF27_9BURK</name>
<reference evidence="5" key="1">
    <citation type="submission" date="2023-09" db="EMBL/GenBank/DDBJ databases">
        <title>Undibacterium sp. 20NA77.5 isolated from freshwater.</title>
        <authorList>
            <person name="Le V."/>
            <person name="Ko S.-R."/>
            <person name="Ahn C.-Y."/>
            <person name="Oh H.-M."/>
        </authorList>
    </citation>
    <scope>NUCLEOTIDE SEQUENCE</scope>
    <source>
        <strain evidence="5">20NA77.5</strain>
    </source>
</reference>
<dbReference type="Pfam" id="PF13302">
    <property type="entry name" value="Acetyltransf_3"/>
    <property type="match status" value="1"/>
</dbReference>
<proteinExistence type="inferred from homology"/>
<sequence length="199" mass="22976">MNFTSQLFTPGVQALLEPALFADTKFPNIDHPHIFLRPIEKDDFSTWFAYLSLPVVQQHISWRPRSSQDLQEFISNHRWNTSNQQFKFAIADKDHGKLLGTIGFHSLSTAQRSVEIAYDLHPQFWGKGIMRFCCDALSNWALREAKLNRLQATVLEHNQASLKVLQNCGFQTEGLLRNYKVVDGISRHYWMLSRIAGDK</sequence>
<dbReference type="Gene3D" id="3.40.630.30">
    <property type="match status" value="1"/>
</dbReference>